<feature type="transmembrane region" description="Helical" evidence="2">
    <location>
        <begin position="12"/>
        <end position="45"/>
    </location>
</feature>
<keyword evidence="2" id="KW-0472">Membrane</keyword>
<keyword evidence="4" id="KW-1185">Reference proteome</keyword>
<comment type="caution">
    <text evidence="3">The sequence shown here is derived from an EMBL/GenBank/DDBJ whole genome shotgun (WGS) entry which is preliminary data.</text>
</comment>
<keyword evidence="2" id="KW-0812">Transmembrane</keyword>
<name>A0A6A8MD66_9LACO</name>
<organism evidence="3 4">
    <name type="scientific">Lactobacillus porci</name>
    <dbReference type="NCBI Taxonomy" id="2012477"/>
    <lineage>
        <taxon>Bacteria</taxon>
        <taxon>Bacillati</taxon>
        <taxon>Bacillota</taxon>
        <taxon>Bacilli</taxon>
        <taxon>Lactobacillales</taxon>
        <taxon>Lactobacillaceae</taxon>
        <taxon>Lactobacillus</taxon>
    </lineage>
</organism>
<dbReference type="AlphaFoldDB" id="A0A6A8MD66"/>
<proteinExistence type="predicted"/>
<evidence type="ECO:0000313" key="3">
    <source>
        <dbReference type="EMBL" id="MST86627.1"/>
    </source>
</evidence>
<sequence>MEFSFKTAARTILTAVIVLALLSVVFKAIIVLLPVALVLLLAFWLYAKFMGKKTKRAEQPLADSSSDFFDAFGQKAGRENPRTGRKPARDVTTKDVDE</sequence>
<evidence type="ECO:0000256" key="1">
    <source>
        <dbReference type="SAM" id="MobiDB-lite"/>
    </source>
</evidence>
<feature type="compositionally biased region" description="Basic and acidic residues" evidence="1">
    <location>
        <begin position="76"/>
        <end position="98"/>
    </location>
</feature>
<dbReference type="RefSeq" id="WP_154547588.1">
    <property type="nucleotide sequence ID" value="NZ_VUMX01000005.1"/>
</dbReference>
<keyword evidence="2" id="KW-1133">Transmembrane helix</keyword>
<evidence type="ECO:0000256" key="2">
    <source>
        <dbReference type="SAM" id="Phobius"/>
    </source>
</evidence>
<gene>
    <name evidence="3" type="ORF">FYJ62_02975</name>
</gene>
<accession>A0A6A8MD66</accession>
<reference evidence="3 4" key="1">
    <citation type="submission" date="2019-08" db="EMBL/GenBank/DDBJ databases">
        <title>In-depth cultivation of the pig gut microbiome towards novel bacterial diversity and tailored functional studies.</title>
        <authorList>
            <person name="Wylensek D."/>
            <person name="Hitch T.C.A."/>
            <person name="Clavel T."/>
        </authorList>
    </citation>
    <scope>NUCLEOTIDE SEQUENCE [LARGE SCALE GENOMIC DNA]</scope>
    <source>
        <strain evidence="3 4">Bifido-178-WT-2B</strain>
    </source>
</reference>
<feature type="region of interest" description="Disordered" evidence="1">
    <location>
        <begin position="72"/>
        <end position="98"/>
    </location>
</feature>
<dbReference type="EMBL" id="VUMX01000005">
    <property type="protein sequence ID" value="MST86627.1"/>
    <property type="molecule type" value="Genomic_DNA"/>
</dbReference>
<dbReference type="Proteomes" id="UP000438120">
    <property type="component" value="Unassembled WGS sequence"/>
</dbReference>
<protein>
    <submittedName>
        <fullName evidence="3">Uncharacterized protein</fullName>
    </submittedName>
</protein>
<evidence type="ECO:0000313" key="4">
    <source>
        <dbReference type="Proteomes" id="UP000438120"/>
    </source>
</evidence>